<sequence length="481" mass="50169">MTTSPAERPGTRYDIAVLGAGPAGLAAAVAAAGQGAGTVLIDAGARPGGQYWRHREGDDGALHHGWGHFRRLRRGLSAHGADYRPGHCVWYVERTEAGFTVHATREGSPRTVRAKAVIVATGAYDRQLPFPGWTTPGVFTAGAVQALLKGHGVPAGRRIAVAGTGPFLLPVAAGLAEAGVRVVGVFEAGLPTAFGRHPLATLRNLPKLVEGAGYLGTLLRHRVPYRTRTTVVAAHGTATVTGATVARLDQRWRIVPGSTREIDCDTVAVGYGFTPQTEIPLQLGCAMRRDADGSLVARVDARQRASVDGVYVAGEACGVGGAQLSAVEGELAGLHAAYATTGSAPDRRRLAGLLRRRAAQRSFAAALHRAYPVPDGWQTWLERDTTVCRCEEVTAGAIREAVDDLGATDPRAVKLYARPGMGLCQGRVCGYATTCLVARANGRRPTADDLRGMATRPIAHPLTLGALAAGDDSGGDDSGGG</sequence>
<dbReference type="Pfam" id="PF07992">
    <property type="entry name" value="Pyr_redox_2"/>
    <property type="match status" value="1"/>
</dbReference>
<dbReference type="PRINTS" id="PR00368">
    <property type="entry name" value="FADPNR"/>
</dbReference>
<evidence type="ECO:0000313" key="4">
    <source>
        <dbReference type="EMBL" id="GHJ26417.1"/>
    </source>
</evidence>
<dbReference type="Proteomes" id="UP001054854">
    <property type="component" value="Unassembled WGS sequence"/>
</dbReference>
<dbReference type="PANTHER" id="PTHR42949:SF3">
    <property type="entry name" value="ANAEROBIC GLYCEROL-3-PHOSPHATE DEHYDROGENASE SUBUNIT B"/>
    <property type="match status" value="1"/>
</dbReference>
<protein>
    <submittedName>
        <fullName evidence="4">Oxidase</fullName>
    </submittedName>
</protein>
<dbReference type="PIRSF" id="PIRSF037495">
    <property type="entry name" value="Opine_OX_OoxA/HcnB"/>
    <property type="match status" value="1"/>
</dbReference>
<keyword evidence="5" id="KW-1185">Reference proteome</keyword>
<proteinExistence type="predicted"/>
<evidence type="ECO:0000313" key="5">
    <source>
        <dbReference type="Proteomes" id="UP001054854"/>
    </source>
</evidence>
<feature type="domain" description="FAD/NAD(P)-binding" evidence="3">
    <location>
        <begin position="13"/>
        <end position="317"/>
    </location>
</feature>
<gene>
    <name evidence="4" type="ORF">TPA0910_08500</name>
</gene>
<accession>A0ABQ3TSV8</accession>
<organism evidence="4 5">
    <name type="scientific">Streptomyces hygroscopicus</name>
    <dbReference type="NCBI Taxonomy" id="1912"/>
    <lineage>
        <taxon>Bacteria</taxon>
        <taxon>Bacillati</taxon>
        <taxon>Actinomycetota</taxon>
        <taxon>Actinomycetes</taxon>
        <taxon>Kitasatosporales</taxon>
        <taxon>Streptomycetaceae</taxon>
        <taxon>Streptomyces</taxon>
        <taxon>Streptomyces violaceusniger group</taxon>
    </lineage>
</organism>
<dbReference type="PRINTS" id="PR00469">
    <property type="entry name" value="PNDRDTASEII"/>
</dbReference>
<evidence type="ECO:0000259" key="3">
    <source>
        <dbReference type="Pfam" id="PF07992"/>
    </source>
</evidence>
<evidence type="ECO:0000256" key="1">
    <source>
        <dbReference type="ARBA" id="ARBA00023002"/>
    </source>
</evidence>
<dbReference type="InterPro" id="IPR007419">
    <property type="entry name" value="BFD-like_2Fe2S-bd_dom"/>
</dbReference>
<keyword evidence="1" id="KW-0560">Oxidoreductase</keyword>
<dbReference type="SUPFAM" id="SSF51905">
    <property type="entry name" value="FAD/NAD(P)-binding domain"/>
    <property type="match status" value="1"/>
</dbReference>
<feature type="domain" description="BFD-like [2Fe-2S]-binding" evidence="2">
    <location>
        <begin position="387"/>
        <end position="434"/>
    </location>
</feature>
<comment type="caution">
    <text evidence="4">The sequence shown here is derived from an EMBL/GenBank/DDBJ whole genome shotgun (WGS) entry which is preliminary data.</text>
</comment>
<reference evidence="4" key="1">
    <citation type="submission" date="2024-05" db="EMBL/GenBank/DDBJ databases">
        <title>Whole genome shotgun sequence of Streptomyces hygroscopicus NBRC 113678.</title>
        <authorList>
            <person name="Komaki H."/>
            <person name="Tamura T."/>
        </authorList>
    </citation>
    <scope>NUCLEOTIDE SEQUENCE</scope>
    <source>
        <strain evidence="4">N11-34</strain>
    </source>
</reference>
<dbReference type="CDD" id="cd19946">
    <property type="entry name" value="GlpA-like_Fer2_BFD-like"/>
    <property type="match status" value="1"/>
</dbReference>
<dbReference type="InterPro" id="IPR051691">
    <property type="entry name" value="Metab_Enz_Cyan_OpOx_G3PDH"/>
</dbReference>
<name>A0ABQ3TSV8_STRHY</name>
<dbReference type="InterPro" id="IPR017224">
    <property type="entry name" value="Opine_Oxase_asu/HCN_bsu"/>
</dbReference>
<dbReference type="InterPro" id="IPR036188">
    <property type="entry name" value="FAD/NAD-bd_sf"/>
</dbReference>
<dbReference type="PANTHER" id="PTHR42949">
    <property type="entry name" value="ANAEROBIC GLYCEROL-3-PHOSPHATE DEHYDROGENASE SUBUNIT B"/>
    <property type="match status" value="1"/>
</dbReference>
<dbReference type="InterPro" id="IPR041854">
    <property type="entry name" value="BFD-like_2Fe2S-bd_dom_sf"/>
</dbReference>
<dbReference type="Pfam" id="PF04324">
    <property type="entry name" value="Fer2_BFD"/>
    <property type="match status" value="1"/>
</dbReference>
<evidence type="ECO:0000259" key="2">
    <source>
        <dbReference type="Pfam" id="PF04324"/>
    </source>
</evidence>
<dbReference type="Gene3D" id="1.10.10.1100">
    <property type="entry name" value="BFD-like [2Fe-2S]-binding domain"/>
    <property type="match status" value="1"/>
</dbReference>
<dbReference type="Gene3D" id="3.50.50.60">
    <property type="entry name" value="FAD/NAD(P)-binding domain"/>
    <property type="match status" value="2"/>
</dbReference>
<dbReference type="InterPro" id="IPR023753">
    <property type="entry name" value="FAD/NAD-binding_dom"/>
</dbReference>
<dbReference type="EMBL" id="BNEK01000002">
    <property type="protein sequence ID" value="GHJ26417.1"/>
    <property type="molecule type" value="Genomic_DNA"/>
</dbReference>
<dbReference type="RefSeq" id="WP_236255987.1">
    <property type="nucleotide sequence ID" value="NZ_BNEK01000002.1"/>
</dbReference>